<evidence type="ECO:0000313" key="3">
    <source>
        <dbReference type="Proteomes" id="UP000017048"/>
    </source>
</evidence>
<dbReference type="InterPro" id="IPR051604">
    <property type="entry name" value="Ergot_Alk_Oxidoreductase"/>
</dbReference>
<accession>U5EEW3</accession>
<dbReference type="STRING" id="1824.SAMN05444423_101220"/>
<gene>
    <name evidence="2" type="ORF">NCAST_25_03640</name>
</gene>
<dbReference type="GeneID" id="91514477"/>
<dbReference type="Pfam" id="PF13460">
    <property type="entry name" value="NAD_binding_10"/>
    <property type="match status" value="1"/>
</dbReference>
<dbReference type="Gene3D" id="3.40.50.720">
    <property type="entry name" value="NAD(P)-binding Rossmann-like Domain"/>
    <property type="match status" value="1"/>
</dbReference>
<dbReference type="PANTHER" id="PTHR43162">
    <property type="match status" value="1"/>
</dbReference>
<sequence>MILITGATGTIGSSIVTQLVADGVPVRAATRDPENAAFPAGVEVVRVDYREPGTITAALTGIEAAFLNGLPGPGDTGADAALVAAARAAGARRVVKLSAVGTGDPRLGIPGSWHVPGEDAVRASGLEWTILRPNTFASNTFSWIQPLADGAPVPNLTGDGRQAVVDPRDVAAVAVAALRDPAHHGRTYTLTGPTLQTGREQAADLAVVLDRPIEVIDIAEPDARAFLTAAGLSPAFVEGALIGQRFIRDGHNAQLSGDVAAVLGRPPRGYADWAADHRAAFA</sequence>
<dbReference type="eggNOG" id="COG0702">
    <property type="taxonomic scope" value="Bacteria"/>
</dbReference>
<dbReference type="SUPFAM" id="SSF51735">
    <property type="entry name" value="NAD(P)-binding Rossmann-fold domains"/>
    <property type="match status" value="1"/>
</dbReference>
<keyword evidence="3" id="KW-1185">Reference proteome</keyword>
<dbReference type="OrthoDB" id="3510772at2"/>
<protein>
    <recommendedName>
        <fullName evidence="1">NAD(P)-binding domain-containing protein</fullName>
    </recommendedName>
</protein>
<dbReference type="RefSeq" id="WP_019044368.1">
    <property type="nucleotide sequence ID" value="NZ_BAFO02000025.1"/>
</dbReference>
<dbReference type="PANTHER" id="PTHR43162:SF1">
    <property type="entry name" value="PRESTALK A DIFFERENTIATION PROTEIN A"/>
    <property type="match status" value="1"/>
</dbReference>
<dbReference type="Proteomes" id="UP000017048">
    <property type="component" value="Unassembled WGS sequence"/>
</dbReference>
<dbReference type="InterPro" id="IPR016040">
    <property type="entry name" value="NAD(P)-bd_dom"/>
</dbReference>
<evidence type="ECO:0000259" key="1">
    <source>
        <dbReference type="Pfam" id="PF13460"/>
    </source>
</evidence>
<evidence type="ECO:0000313" key="2">
    <source>
        <dbReference type="EMBL" id="GAD84941.1"/>
    </source>
</evidence>
<dbReference type="AlphaFoldDB" id="U5EEW3"/>
<dbReference type="Gene3D" id="3.90.25.10">
    <property type="entry name" value="UDP-galactose 4-epimerase, domain 1"/>
    <property type="match status" value="1"/>
</dbReference>
<proteinExistence type="predicted"/>
<comment type="caution">
    <text evidence="2">The sequence shown here is derived from an EMBL/GenBank/DDBJ whole genome shotgun (WGS) entry which is preliminary data.</text>
</comment>
<reference evidence="2 3" key="1">
    <citation type="journal article" date="2014" name="BMC Genomics">
        <title>Genome based analysis of type-I polyketide synthase and nonribosomal peptide synthetase gene clusters in seven strains of five representative Nocardia species.</title>
        <authorList>
            <person name="Komaki H."/>
            <person name="Ichikawa N."/>
            <person name="Hosoyama A."/>
            <person name="Takahashi-Nakaguchi A."/>
            <person name="Matsuzawa T."/>
            <person name="Suzuki K."/>
            <person name="Fujita N."/>
            <person name="Gonoi T."/>
        </authorList>
    </citation>
    <scope>NUCLEOTIDE SEQUENCE [LARGE SCALE GENOMIC DNA]</scope>
    <source>
        <strain evidence="2 3">NBRC 15531</strain>
    </source>
</reference>
<feature type="domain" description="NAD(P)-binding" evidence="1">
    <location>
        <begin position="6"/>
        <end position="181"/>
    </location>
</feature>
<dbReference type="InterPro" id="IPR036291">
    <property type="entry name" value="NAD(P)-bd_dom_sf"/>
</dbReference>
<name>U5EEW3_NOCAS</name>
<organism evidence="2 3">
    <name type="scientific">Nocardia asteroides NBRC 15531</name>
    <dbReference type="NCBI Taxonomy" id="1110697"/>
    <lineage>
        <taxon>Bacteria</taxon>
        <taxon>Bacillati</taxon>
        <taxon>Actinomycetota</taxon>
        <taxon>Actinomycetes</taxon>
        <taxon>Mycobacteriales</taxon>
        <taxon>Nocardiaceae</taxon>
        <taxon>Nocardia</taxon>
    </lineage>
</organism>
<dbReference type="EMBL" id="BAFO02000025">
    <property type="protein sequence ID" value="GAD84941.1"/>
    <property type="molecule type" value="Genomic_DNA"/>
</dbReference>